<dbReference type="OrthoDB" id="6616542at2759"/>
<evidence type="ECO:0000256" key="1">
    <source>
        <dbReference type="SAM" id="SignalP"/>
    </source>
</evidence>
<accession>A0A8J9Y6E1</accession>
<evidence type="ECO:0000313" key="2">
    <source>
        <dbReference type="EMBL" id="CAH0716441.1"/>
    </source>
</evidence>
<name>A0A8J9Y6E1_9NEOP</name>
<organism evidence="2 3">
    <name type="scientific">Brenthis ino</name>
    <name type="common">lesser marbled fritillary</name>
    <dbReference type="NCBI Taxonomy" id="405034"/>
    <lineage>
        <taxon>Eukaryota</taxon>
        <taxon>Metazoa</taxon>
        <taxon>Ecdysozoa</taxon>
        <taxon>Arthropoda</taxon>
        <taxon>Hexapoda</taxon>
        <taxon>Insecta</taxon>
        <taxon>Pterygota</taxon>
        <taxon>Neoptera</taxon>
        <taxon>Endopterygota</taxon>
        <taxon>Lepidoptera</taxon>
        <taxon>Glossata</taxon>
        <taxon>Ditrysia</taxon>
        <taxon>Papilionoidea</taxon>
        <taxon>Nymphalidae</taxon>
        <taxon>Heliconiinae</taxon>
        <taxon>Argynnini</taxon>
        <taxon>Brenthis</taxon>
    </lineage>
</organism>
<keyword evidence="1" id="KW-0732">Signal</keyword>
<dbReference type="EMBL" id="OV170231">
    <property type="protein sequence ID" value="CAH0716441.1"/>
    <property type="molecule type" value="Genomic_DNA"/>
</dbReference>
<gene>
    <name evidence="2" type="ORF">BINO364_LOCUS3207</name>
</gene>
<feature type="non-terminal residue" evidence="2">
    <location>
        <position position="209"/>
    </location>
</feature>
<proteinExistence type="predicted"/>
<protein>
    <submittedName>
        <fullName evidence="2">Uncharacterized protein</fullName>
    </submittedName>
</protein>
<feature type="chain" id="PRO_5035463409" evidence="1">
    <location>
        <begin position="21"/>
        <end position="209"/>
    </location>
</feature>
<dbReference type="AlphaFoldDB" id="A0A8J9Y6E1"/>
<dbReference type="Proteomes" id="UP000838878">
    <property type="component" value="Chromosome 11"/>
</dbReference>
<keyword evidence="3" id="KW-1185">Reference proteome</keyword>
<feature type="signal peptide" evidence="1">
    <location>
        <begin position="1"/>
        <end position="20"/>
    </location>
</feature>
<sequence>MANKMTTLLYFLLCVSSVISIPVDDPIRIDLPVYDQPRSSSNVVIAQPLEPENHPGSSKTLNSATGNLIPDKNHDDSNVLTNKLNPHYPAVGSVNTGGGLFSNPVTKIEGAFLETEGYGSKVLSVKENAQNFVAGIFQPKPLVDTIREEEKYGNNGDKFYSTGRAVVGGAEGIAKFVNSILEVPSSIIKSITRTATEKLNNLGGKLIGL</sequence>
<reference evidence="2" key="1">
    <citation type="submission" date="2021-12" db="EMBL/GenBank/DDBJ databases">
        <authorList>
            <person name="Martin H S."/>
        </authorList>
    </citation>
    <scope>NUCLEOTIDE SEQUENCE</scope>
</reference>
<evidence type="ECO:0000313" key="3">
    <source>
        <dbReference type="Proteomes" id="UP000838878"/>
    </source>
</evidence>